<sequence>MEMELEKIRASVPTAENWDLDQEQWLGGPRGTLALHADAGCLAEHTGPIDLHLSCPATAASEGRRGLALEQARHPGPPPAMANTLRFTLSSGGARRESNGSNHGRRLMVPYLGDVPLYSPIPFPLAVMRPTAVARRLGLGLPLKGLRRVSGMRQE</sequence>
<dbReference type="EMBL" id="CM055759">
    <property type="protein sequence ID" value="KAJ7987668.1"/>
    <property type="molecule type" value="Genomic_DNA"/>
</dbReference>
<reference evidence="1" key="1">
    <citation type="submission" date="2021-05" db="EMBL/GenBank/DDBJ databases">
        <authorList>
            <person name="Pan Q."/>
            <person name="Jouanno E."/>
            <person name="Zahm M."/>
            <person name="Klopp C."/>
            <person name="Cabau C."/>
            <person name="Louis A."/>
            <person name="Berthelot C."/>
            <person name="Parey E."/>
            <person name="Roest Crollius H."/>
            <person name="Montfort J."/>
            <person name="Robinson-Rechavi M."/>
            <person name="Bouchez O."/>
            <person name="Lampietro C."/>
            <person name="Lopez Roques C."/>
            <person name="Donnadieu C."/>
            <person name="Postlethwait J."/>
            <person name="Bobe J."/>
            <person name="Dillon D."/>
            <person name="Chandos A."/>
            <person name="von Hippel F."/>
            <person name="Guiguen Y."/>
        </authorList>
    </citation>
    <scope>NUCLEOTIDE SEQUENCE</scope>
    <source>
        <strain evidence="1">YG-Jan2019</strain>
    </source>
</reference>
<dbReference type="Proteomes" id="UP001157502">
    <property type="component" value="Chromosome 32"/>
</dbReference>
<protein>
    <submittedName>
        <fullName evidence="1">Uncharacterized protein</fullName>
    </submittedName>
</protein>
<proteinExistence type="predicted"/>
<evidence type="ECO:0000313" key="2">
    <source>
        <dbReference type="Proteomes" id="UP001157502"/>
    </source>
</evidence>
<comment type="caution">
    <text evidence="1">The sequence shown here is derived from an EMBL/GenBank/DDBJ whole genome shotgun (WGS) entry which is preliminary data.</text>
</comment>
<accession>A0ACC2F8E1</accession>
<keyword evidence="2" id="KW-1185">Reference proteome</keyword>
<evidence type="ECO:0000313" key="1">
    <source>
        <dbReference type="EMBL" id="KAJ7987668.1"/>
    </source>
</evidence>
<name>A0ACC2F8E1_DALPE</name>
<organism evidence="1 2">
    <name type="scientific">Dallia pectoralis</name>
    <name type="common">Alaska blackfish</name>
    <dbReference type="NCBI Taxonomy" id="75939"/>
    <lineage>
        <taxon>Eukaryota</taxon>
        <taxon>Metazoa</taxon>
        <taxon>Chordata</taxon>
        <taxon>Craniata</taxon>
        <taxon>Vertebrata</taxon>
        <taxon>Euteleostomi</taxon>
        <taxon>Actinopterygii</taxon>
        <taxon>Neopterygii</taxon>
        <taxon>Teleostei</taxon>
        <taxon>Protacanthopterygii</taxon>
        <taxon>Esociformes</taxon>
        <taxon>Umbridae</taxon>
        <taxon>Dallia</taxon>
    </lineage>
</organism>
<gene>
    <name evidence="1" type="ORF">DPEC_G00328860</name>
</gene>